<name>F8FMU1_PAEMK</name>
<reference evidence="1 2" key="2">
    <citation type="journal article" date="2013" name="Genome Announc.">
        <title>Genome Sequence of Growth-Improving Paenibacillus mucilaginosus Strain KNP414.</title>
        <authorList>
            <person name="Lu J.J."/>
            <person name="Wang J.F."/>
            <person name="Hu X.F."/>
        </authorList>
    </citation>
    <scope>NUCLEOTIDE SEQUENCE [LARGE SCALE GENOMIC DNA]</scope>
    <source>
        <strain evidence="1 2">KNP414</strain>
    </source>
</reference>
<evidence type="ECO:0000313" key="1">
    <source>
        <dbReference type="EMBL" id="AEI44262.1"/>
    </source>
</evidence>
<organism evidence="1 2">
    <name type="scientific">Paenibacillus mucilaginosus (strain KNP414)</name>
    <dbReference type="NCBI Taxonomy" id="1036673"/>
    <lineage>
        <taxon>Bacteria</taxon>
        <taxon>Bacillati</taxon>
        <taxon>Bacillota</taxon>
        <taxon>Bacilli</taxon>
        <taxon>Bacillales</taxon>
        <taxon>Paenibacillaceae</taxon>
        <taxon>Paenibacillus</taxon>
    </lineage>
</organism>
<sequence length="40" mass="4448">MGGFPEFHDGPFTELLLDLTEGVLQCCATICQTNHVLFSY</sequence>
<reference evidence="2" key="1">
    <citation type="submission" date="2011-06" db="EMBL/GenBank/DDBJ databases">
        <title>Complete genome sequence of Paenibacillus mucilaginosus KNP414.</title>
        <authorList>
            <person name="Wang J."/>
            <person name="Hu S."/>
            <person name="Hu X."/>
            <person name="Zhang B."/>
            <person name="Dong D."/>
            <person name="Zhang S."/>
            <person name="Zhao K."/>
            <person name="Wu D."/>
        </authorList>
    </citation>
    <scope>NUCLEOTIDE SEQUENCE [LARGE SCALE GENOMIC DNA]</scope>
    <source>
        <strain evidence="2">KNP414</strain>
    </source>
</reference>
<dbReference type="Proteomes" id="UP000006620">
    <property type="component" value="Chromosome"/>
</dbReference>
<dbReference type="KEGG" id="pms:KNP414_05738"/>
<evidence type="ECO:0000313" key="2">
    <source>
        <dbReference type="Proteomes" id="UP000006620"/>
    </source>
</evidence>
<dbReference type="EMBL" id="CP002869">
    <property type="protein sequence ID" value="AEI44262.1"/>
    <property type="molecule type" value="Genomic_DNA"/>
</dbReference>
<accession>F8FMU1</accession>
<dbReference type="HOGENOM" id="CLU_3293499_0_0_9"/>
<dbReference type="AlphaFoldDB" id="F8FMU1"/>
<proteinExistence type="predicted"/>
<dbReference type="PATRIC" id="fig|1036673.3.peg.5332"/>
<protein>
    <submittedName>
        <fullName evidence="1">Uncharacterized protein</fullName>
    </submittedName>
</protein>
<gene>
    <name evidence="1" type="ordered locus">KNP414_05738</name>
</gene>